<dbReference type="InterPro" id="IPR014064">
    <property type="entry name" value="Arsenate_reductase_ArsC"/>
</dbReference>
<dbReference type="Proteomes" id="UP000245634">
    <property type="component" value="Unassembled WGS sequence"/>
</dbReference>
<keyword evidence="13" id="KW-1185">Reference proteome</keyword>
<gene>
    <name evidence="12" type="ORF">C7459_104180</name>
</gene>
<keyword evidence="4" id="KW-1015">Disulfide bond</keyword>
<evidence type="ECO:0000256" key="10">
    <source>
        <dbReference type="NCBIfam" id="TIGR02691"/>
    </source>
</evidence>
<dbReference type="OrthoDB" id="9784339at2"/>
<keyword evidence="3" id="KW-0560">Oxidoreductase</keyword>
<dbReference type="NCBIfam" id="NF010053">
    <property type="entry name" value="PRK13530.1"/>
    <property type="match status" value="1"/>
</dbReference>
<keyword evidence="1" id="KW-0963">Cytoplasm</keyword>
<dbReference type="InterPro" id="IPR023485">
    <property type="entry name" value="Ptyr_pPase"/>
</dbReference>
<dbReference type="FunFam" id="3.40.50.2300:FF:000237">
    <property type="entry name" value="Arsenate reductase"/>
    <property type="match status" value="1"/>
</dbReference>
<evidence type="ECO:0000256" key="5">
    <source>
        <dbReference type="ARBA" id="ARBA00023284"/>
    </source>
</evidence>
<dbReference type="InterPro" id="IPR036196">
    <property type="entry name" value="Ptyr_pPase_sf"/>
</dbReference>
<feature type="domain" description="Phosphotyrosine protein phosphatase I" evidence="11">
    <location>
        <begin position="4"/>
        <end position="135"/>
    </location>
</feature>
<dbReference type="GO" id="GO:0004725">
    <property type="term" value="F:protein tyrosine phosphatase activity"/>
    <property type="evidence" value="ECO:0007669"/>
    <property type="project" value="UniProtKB-UniRule"/>
</dbReference>
<dbReference type="AlphaFoldDB" id="A0A316DBM3"/>
<organism evidence="12 13">
    <name type="scientific">Tumebacillus permanentifrigoris</name>
    <dbReference type="NCBI Taxonomy" id="378543"/>
    <lineage>
        <taxon>Bacteria</taxon>
        <taxon>Bacillati</taxon>
        <taxon>Bacillota</taxon>
        <taxon>Bacilli</taxon>
        <taxon>Bacillales</taxon>
        <taxon>Alicyclobacillaceae</taxon>
        <taxon>Tumebacillus</taxon>
    </lineage>
</organism>
<dbReference type="RefSeq" id="WP_109687427.1">
    <property type="nucleotide sequence ID" value="NZ_QGGL01000004.1"/>
</dbReference>
<evidence type="ECO:0000256" key="7">
    <source>
        <dbReference type="ARBA" id="ARBA00052766"/>
    </source>
</evidence>
<evidence type="ECO:0000256" key="8">
    <source>
        <dbReference type="ARBA" id="ARBA00061528"/>
    </source>
</evidence>
<dbReference type="SMART" id="SM00226">
    <property type="entry name" value="LMWPc"/>
    <property type="match status" value="1"/>
</dbReference>
<dbReference type="SUPFAM" id="SSF52788">
    <property type="entry name" value="Phosphotyrosine protein phosphatases I"/>
    <property type="match status" value="1"/>
</dbReference>
<dbReference type="GO" id="GO:0030612">
    <property type="term" value="F:arsenate reductase (thioredoxin) activity"/>
    <property type="evidence" value="ECO:0007669"/>
    <property type="project" value="UniProtKB-UniRule"/>
</dbReference>
<dbReference type="EC" id="1.20.4.4" evidence="9 10"/>
<evidence type="ECO:0000256" key="9">
    <source>
        <dbReference type="ARBA" id="ARBA00066655"/>
    </source>
</evidence>
<evidence type="ECO:0000256" key="6">
    <source>
        <dbReference type="ARBA" id="ARBA00039879"/>
    </source>
</evidence>
<dbReference type="Pfam" id="PF01451">
    <property type="entry name" value="LMWPc"/>
    <property type="match status" value="1"/>
</dbReference>
<dbReference type="PANTHER" id="PTHR43428">
    <property type="entry name" value="ARSENATE REDUCTASE"/>
    <property type="match status" value="1"/>
</dbReference>
<proteinExistence type="inferred from homology"/>
<protein>
    <recommendedName>
        <fullName evidence="6 10">Arsenate reductase</fullName>
        <ecNumber evidence="9 10">1.20.4.4</ecNumber>
    </recommendedName>
</protein>
<dbReference type="CDD" id="cd16345">
    <property type="entry name" value="LMWP_ArsC"/>
    <property type="match status" value="1"/>
</dbReference>
<reference evidence="12 13" key="1">
    <citation type="submission" date="2018-05" db="EMBL/GenBank/DDBJ databases">
        <title>Genomic Encyclopedia of Type Strains, Phase IV (KMG-IV): sequencing the most valuable type-strain genomes for metagenomic binning, comparative biology and taxonomic classification.</title>
        <authorList>
            <person name="Goeker M."/>
        </authorList>
    </citation>
    <scope>NUCLEOTIDE SEQUENCE [LARGE SCALE GENOMIC DNA]</scope>
    <source>
        <strain evidence="12 13">DSM 18773</strain>
    </source>
</reference>
<keyword evidence="5" id="KW-0676">Redox-active center</keyword>
<evidence type="ECO:0000313" key="12">
    <source>
        <dbReference type="EMBL" id="PWK14976.1"/>
    </source>
</evidence>
<dbReference type="PANTHER" id="PTHR43428:SF1">
    <property type="entry name" value="ARSENATE REDUCTASE"/>
    <property type="match status" value="1"/>
</dbReference>
<sequence length="140" mass="15441">MDVIYFLCTGNSCRSQIAEGFGKKYLGDTFEVRSAGIEAHGMNPNAVKAMAERGIDISGQTSDIIDAAVLNTAAYAITLCGDANDKCPITPPQVTRLHWGFDDPAKATGTEEEKWAVFQRVRDEIEERIKRFADEKRPSL</sequence>
<comment type="caution">
    <text evidence="12">The sequence shown here is derived from an EMBL/GenBank/DDBJ whole genome shotgun (WGS) entry which is preliminary data.</text>
</comment>
<dbReference type="EMBL" id="QGGL01000004">
    <property type="protein sequence ID" value="PWK14976.1"/>
    <property type="molecule type" value="Genomic_DNA"/>
</dbReference>
<accession>A0A316DBM3</accession>
<evidence type="ECO:0000256" key="1">
    <source>
        <dbReference type="ARBA" id="ARBA00022490"/>
    </source>
</evidence>
<comment type="similarity">
    <text evidence="8">Belongs to the low molecular weight phosphotyrosine protein phosphatase family. Thioredoxin-coupled ArsC subfamily.</text>
</comment>
<dbReference type="GO" id="GO:0046685">
    <property type="term" value="P:response to arsenic-containing substance"/>
    <property type="evidence" value="ECO:0007669"/>
    <property type="project" value="UniProtKB-UniRule"/>
</dbReference>
<evidence type="ECO:0000313" key="13">
    <source>
        <dbReference type="Proteomes" id="UP000245634"/>
    </source>
</evidence>
<evidence type="ECO:0000256" key="3">
    <source>
        <dbReference type="ARBA" id="ARBA00023002"/>
    </source>
</evidence>
<evidence type="ECO:0000256" key="4">
    <source>
        <dbReference type="ARBA" id="ARBA00023157"/>
    </source>
</evidence>
<dbReference type="NCBIfam" id="TIGR02691">
    <property type="entry name" value="arsC_pI258_fam"/>
    <property type="match status" value="1"/>
</dbReference>
<dbReference type="Gene3D" id="3.40.50.2300">
    <property type="match status" value="1"/>
</dbReference>
<keyword evidence="2" id="KW-0059">Arsenical resistance</keyword>
<comment type="catalytic activity">
    <reaction evidence="7">
        <text>arsenate + [thioredoxin]-dithiol + H(+) = arsenite + [thioredoxin]-disulfide + H2O</text>
        <dbReference type="Rhea" id="RHEA:43848"/>
        <dbReference type="Rhea" id="RHEA-COMP:10698"/>
        <dbReference type="Rhea" id="RHEA-COMP:10700"/>
        <dbReference type="ChEBI" id="CHEBI:15377"/>
        <dbReference type="ChEBI" id="CHEBI:15378"/>
        <dbReference type="ChEBI" id="CHEBI:29242"/>
        <dbReference type="ChEBI" id="CHEBI:29950"/>
        <dbReference type="ChEBI" id="CHEBI:48597"/>
        <dbReference type="ChEBI" id="CHEBI:50058"/>
        <dbReference type="EC" id="1.20.4.4"/>
    </reaction>
</comment>
<name>A0A316DBM3_9BACL</name>
<evidence type="ECO:0000256" key="2">
    <source>
        <dbReference type="ARBA" id="ARBA00022849"/>
    </source>
</evidence>
<evidence type="ECO:0000259" key="11">
    <source>
        <dbReference type="SMART" id="SM00226"/>
    </source>
</evidence>